<comment type="caution">
    <text evidence="1">The sequence shown here is derived from an EMBL/GenBank/DDBJ whole genome shotgun (WGS) entry which is preliminary data.</text>
</comment>
<proteinExistence type="predicted"/>
<protein>
    <submittedName>
        <fullName evidence="1">Uncharacterized protein</fullName>
    </submittedName>
</protein>
<gene>
    <name evidence="1" type="ORF">DPMN_144455</name>
</gene>
<accession>A0A9D4GFN7</accession>
<sequence>MSTPPINNPELILKSVTMDSTGCTIICCSNATYIKAKVPLSALTDARLVSRLVRRMNALPKEVFIPSGHWTTMTYAVPHQSQYPPRNAPKT</sequence>
<dbReference type="AlphaFoldDB" id="A0A9D4GFN7"/>
<evidence type="ECO:0000313" key="2">
    <source>
        <dbReference type="Proteomes" id="UP000828390"/>
    </source>
</evidence>
<name>A0A9D4GFN7_DREPO</name>
<dbReference type="Proteomes" id="UP000828390">
    <property type="component" value="Unassembled WGS sequence"/>
</dbReference>
<dbReference type="EMBL" id="JAIWYP010000006">
    <property type="protein sequence ID" value="KAH3815918.1"/>
    <property type="molecule type" value="Genomic_DNA"/>
</dbReference>
<reference evidence="1" key="1">
    <citation type="journal article" date="2019" name="bioRxiv">
        <title>The Genome of the Zebra Mussel, Dreissena polymorpha: A Resource for Invasive Species Research.</title>
        <authorList>
            <person name="McCartney M.A."/>
            <person name="Auch B."/>
            <person name="Kono T."/>
            <person name="Mallez S."/>
            <person name="Zhang Y."/>
            <person name="Obille A."/>
            <person name="Becker A."/>
            <person name="Abrahante J.E."/>
            <person name="Garbe J."/>
            <person name="Badalamenti J.P."/>
            <person name="Herman A."/>
            <person name="Mangelson H."/>
            <person name="Liachko I."/>
            <person name="Sullivan S."/>
            <person name="Sone E.D."/>
            <person name="Koren S."/>
            <person name="Silverstein K.A.T."/>
            <person name="Beckman K.B."/>
            <person name="Gohl D.M."/>
        </authorList>
    </citation>
    <scope>NUCLEOTIDE SEQUENCE</scope>
    <source>
        <strain evidence="1">Duluth1</strain>
        <tissue evidence="1">Whole animal</tissue>
    </source>
</reference>
<keyword evidence="2" id="KW-1185">Reference proteome</keyword>
<organism evidence="1 2">
    <name type="scientific">Dreissena polymorpha</name>
    <name type="common">Zebra mussel</name>
    <name type="synonym">Mytilus polymorpha</name>
    <dbReference type="NCBI Taxonomy" id="45954"/>
    <lineage>
        <taxon>Eukaryota</taxon>
        <taxon>Metazoa</taxon>
        <taxon>Spiralia</taxon>
        <taxon>Lophotrochozoa</taxon>
        <taxon>Mollusca</taxon>
        <taxon>Bivalvia</taxon>
        <taxon>Autobranchia</taxon>
        <taxon>Heteroconchia</taxon>
        <taxon>Euheterodonta</taxon>
        <taxon>Imparidentia</taxon>
        <taxon>Neoheterodontei</taxon>
        <taxon>Myida</taxon>
        <taxon>Dreissenoidea</taxon>
        <taxon>Dreissenidae</taxon>
        <taxon>Dreissena</taxon>
    </lineage>
</organism>
<reference evidence="1" key="2">
    <citation type="submission" date="2020-11" db="EMBL/GenBank/DDBJ databases">
        <authorList>
            <person name="McCartney M.A."/>
            <person name="Auch B."/>
            <person name="Kono T."/>
            <person name="Mallez S."/>
            <person name="Becker A."/>
            <person name="Gohl D.M."/>
            <person name="Silverstein K.A.T."/>
            <person name="Koren S."/>
            <person name="Bechman K.B."/>
            <person name="Herman A."/>
            <person name="Abrahante J.E."/>
            <person name="Garbe J."/>
        </authorList>
    </citation>
    <scope>NUCLEOTIDE SEQUENCE</scope>
    <source>
        <strain evidence="1">Duluth1</strain>
        <tissue evidence="1">Whole animal</tissue>
    </source>
</reference>
<evidence type="ECO:0000313" key="1">
    <source>
        <dbReference type="EMBL" id="KAH3815918.1"/>
    </source>
</evidence>